<accession>A0ABQ8L816</accession>
<gene>
    <name evidence="1" type="ORF">H4Q32_029599</name>
</gene>
<dbReference type="EMBL" id="JACTAM010002124">
    <property type="protein sequence ID" value="KAI2645821.1"/>
    <property type="molecule type" value="Genomic_DNA"/>
</dbReference>
<protein>
    <submittedName>
        <fullName evidence="1">Disease resistance protein RPS5</fullName>
    </submittedName>
</protein>
<reference evidence="1 2" key="1">
    <citation type="submission" date="2022-01" db="EMBL/GenBank/DDBJ databases">
        <title>A high-quality chromosome-level genome assembly of rohu carp, Labeo rohita.</title>
        <authorList>
            <person name="Arick M.A. II"/>
            <person name="Hsu C.-Y."/>
            <person name="Magbanua Z."/>
            <person name="Pechanova O."/>
            <person name="Grover C."/>
            <person name="Miller E."/>
            <person name="Thrash A."/>
            <person name="Ezzel L."/>
            <person name="Alam S."/>
            <person name="Benzie J."/>
            <person name="Hamilton M."/>
            <person name="Karsi A."/>
            <person name="Lawrence M.L."/>
            <person name="Peterson D.G."/>
        </authorList>
    </citation>
    <scope>NUCLEOTIDE SEQUENCE [LARGE SCALE GENOMIC DNA]</scope>
    <source>
        <strain evidence="2">BAU-BD-2019</strain>
        <tissue evidence="1">Blood</tissue>
    </source>
</reference>
<evidence type="ECO:0000313" key="2">
    <source>
        <dbReference type="Proteomes" id="UP000830375"/>
    </source>
</evidence>
<evidence type="ECO:0000313" key="1">
    <source>
        <dbReference type="EMBL" id="KAI2645821.1"/>
    </source>
</evidence>
<dbReference type="Proteomes" id="UP000830375">
    <property type="component" value="Unassembled WGS sequence"/>
</dbReference>
<proteinExistence type="predicted"/>
<sequence length="248" mass="28436">MNSISEPFQSGFKHCHSTETVLVNVLNDIFVSLDNDENILILLDLSLNENKTEVIVFGPRKHEVLQCLNTTSFTGFVKSVKNLGFVLDSVLKLDSQINNVLRTNHFHPVRILRKLLLPLSFHEWITVIPSVMELMLMNTYASTENPKRSSKNAKKYKSWLAVRLRIIYKIQTLVFKALHNVAPVCLSSMMAFYTPSRSLRSESQHLHCCRQNINIEVIELFLEQVLICGMPFLYGFDVSNLYPCSKLC</sequence>
<name>A0ABQ8L816_LABRO</name>
<organism evidence="1 2">
    <name type="scientific">Labeo rohita</name>
    <name type="common">Indian major carp</name>
    <name type="synonym">Cyprinus rohita</name>
    <dbReference type="NCBI Taxonomy" id="84645"/>
    <lineage>
        <taxon>Eukaryota</taxon>
        <taxon>Metazoa</taxon>
        <taxon>Chordata</taxon>
        <taxon>Craniata</taxon>
        <taxon>Vertebrata</taxon>
        <taxon>Euteleostomi</taxon>
        <taxon>Actinopterygii</taxon>
        <taxon>Neopterygii</taxon>
        <taxon>Teleostei</taxon>
        <taxon>Ostariophysi</taxon>
        <taxon>Cypriniformes</taxon>
        <taxon>Cyprinidae</taxon>
        <taxon>Labeoninae</taxon>
        <taxon>Labeonini</taxon>
        <taxon>Labeo</taxon>
    </lineage>
</organism>
<keyword evidence="2" id="KW-1185">Reference proteome</keyword>
<comment type="caution">
    <text evidence="1">The sequence shown here is derived from an EMBL/GenBank/DDBJ whole genome shotgun (WGS) entry which is preliminary data.</text>
</comment>